<evidence type="ECO:0000313" key="7">
    <source>
        <dbReference type="EMBL" id="HHP67996.1"/>
    </source>
</evidence>
<keyword evidence="2 5" id="KW-0689">Ribosomal protein</keyword>
<dbReference type="InterPro" id="IPR022991">
    <property type="entry name" value="Ribosomal_eL30_CS"/>
</dbReference>
<protein>
    <recommendedName>
        <fullName evidence="4 5">Large ribosomal subunit protein eL30</fullName>
    </recommendedName>
</protein>
<evidence type="ECO:0000259" key="6">
    <source>
        <dbReference type="Pfam" id="PF01248"/>
    </source>
</evidence>
<evidence type="ECO:0000256" key="5">
    <source>
        <dbReference type="HAMAP-Rule" id="MF_00481"/>
    </source>
</evidence>
<dbReference type="GO" id="GO:0006412">
    <property type="term" value="P:translation"/>
    <property type="evidence" value="ECO:0007669"/>
    <property type="project" value="UniProtKB-UniRule"/>
</dbReference>
<dbReference type="GO" id="GO:0003735">
    <property type="term" value="F:structural constituent of ribosome"/>
    <property type="evidence" value="ECO:0007669"/>
    <property type="project" value="InterPro"/>
</dbReference>
<gene>
    <name evidence="5" type="primary">rpl30e</name>
    <name evidence="7" type="ORF">ENM60_04320</name>
</gene>
<dbReference type="EMBL" id="DRYK01000055">
    <property type="protein sequence ID" value="HHP67996.1"/>
    <property type="molecule type" value="Genomic_DNA"/>
</dbReference>
<comment type="caution">
    <text evidence="7">The sequence shown here is derived from an EMBL/GenBank/DDBJ whole genome shotgun (WGS) entry which is preliminary data.</text>
</comment>
<evidence type="ECO:0000256" key="4">
    <source>
        <dbReference type="ARBA" id="ARBA00035231"/>
    </source>
</evidence>
<dbReference type="PANTHER" id="PTHR11449">
    <property type="entry name" value="RIBOSOMAL PROTEIN L30"/>
    <property type="match status" value="1"/>
</dbReference>
<dbReference type="Pfam" id="PF01248">
    <property type="entry name" value="Ribosomal_L7Ae"/>
    <property type="match status" value="1"/>
</dbReference>
<dbReference type="GO" id="GO:0022625">
    <property type="term" value="C:cytosolic large ribosomal subunit"/>
    <property type="evidence" value="ECO:0007669"/>
    <property type="project" value="InterPro"/>
</dbReference>
<dbReference type="Gene3D" id="3.30.1330.30">
    <property type="match status" value="1"/>
</dbReference>
<dbReference type="InterPro" id="IPR004038">
    <property type="entry name" value="Ribosomal_eL8/eL30/eS12/Gad45"/>
</dbReference>
<comment type="similarity">
    <text evidence="1 5">Belongs to the eukaryotic ribosomal protein eL30 family.</text>
</comment>
<dbReference type="InterPro" id="IPR029064">
    <property type="entry name" value="Ribosomal_eL30-like_sf"/>
</dbReference>
<dbReference type="SUPFAM" id="SSF55315">
    <property type="entry name" value="L30e-like"/>
    <property type="match status" value="1"/>
</dbReference>
<name>A0A7J3XZ95_9CREN</name>
<reference evidence="7" key="1">
    <citation type="journal article" date="2020" name="mSystems">
        <title>Genome- and Community-Level Interaction Insights into Carbon Utilization and Element Cycling Functions of Hydrothermarchaeota in Hydrothermal Sediment.</title>
        <authorList>
            <person name="Zhou Z."/>
            <person name="Liu Y."/>
            <person name="Xu W."/>
            <person name="Pan J."/>
            <person name="Luo Z.H."/>
            <person name="Li M."/>
        </authorList>
    </citation>
    <scope>NUCLEOTIDE SEQUENCE [LARGE SCALE GENOMIC DNA]</scope>
    <source>
        <strain evidence="7">SpSt-110</strain>
    </source>
</reference>
<accession>A0A7J3XZ95</accession>
<dbReference type="PROSITE" id="PS00993">
    <property type="entry name" value="RIBOSOMAL_L30E_2"/>
    <property type="match status" value="1"/>
</dbReference>
<dbReference type="InterPro" id="IPR000231">
    <property type="entry name" value="Ribosomal_eL30"/>
</dbReference>
<dbReference type="NCBIfam" id="NF002172">
    <property type="entry name" value="PRK01018.1"/>
    <property type="match status" value="1"/>
</dbReference>
<dbReference type="GO" id="GO:0003723">
    <property type="term" value="F:RNA binding"/>
    <property type="evidence" value="ECO:0007669"/>
    <property type="project" value="InterPro"/>
</dbReference>
<evidence type="ECO:0000256" key="2">
    <source>
        <dbReference type="ARBA" id="ARBA00022980"/>
    </source>
</evidence>
<dbReference type="HAMAP" id="MF_00481">
    <property type="entry name" value="Ribosomal_eL30"/>
    <property type="match status" value="1"/>
</dbReference>
<sequence>MSSAQPELVKAIQTAAKTGKVVLGYRETLKLLLYGKVKLVVLAVNAPPEFKEDVNHYAKLSNIPVLTFPGTNMELGTILGKPFGVSTLGVVDPGQSNILELAGASAR</sequence>
<feature type="domain" description="Ribosomal protein eL8/eL30/eS12/Gadd45" evidence="6">
    <location>
        <begin position="10"/>
        <end position="99"/>
    </location>
</feature>
<evidence type="ECO:0000256" key="3">
    <source>
        <dbReference type="ARBA" id="ARBA00023274"/>
    </source>
</evidence>
<organism evidence="7">
    <name type="scientific">Thermogladius calderae</name>
    <dbReference type="NCBI Taxonomy" id="1200300"/>
    <lineage>
        <taxon>Archaea</taxon>
        <taxon>Thermoproteota</taxon>
        <taxon>Thermoprotei</taxon>
        <taxon>Desulfurococcales</taxon>
        <taxon>Desulfurococcaceae</taxon>
        <taxon>Thermogladius</taxon>
    </lineage>
</organism>
<evidence type="ECO:0000256" key="1">
    <source>
        <dbReference type="ARBA" id="ARBA00007326"/>
    </source>
</evidence>
<keyword evidence="3 5" id="KW-0687">Ribonucleoprotein</keyword>
<proteinExistence type="inferred from homology"/>
<dbReference type="InterPro" id="IPR039109">
    <property type="entry name" value="Ribosomal_eL30-like"/>
</dbReference>
<dbReference type="AlphaFoldDB" id="A0A7J3XZ95"/>